<feature type="non-terminal residue" evidence="4">
    <location>
        <position position="204"/>
    </location>
</feature>
<reference evidence="4" key="1">
    <citation type="submission" date="2021-02" db="EMBL/GenBank/DDBJ databases">
        <authorList>
            <person name="Dougan E. K."/>
            <person name="Rhodes N."/>
            <person name="Thang M."/>
            <person name="Chan C."/>
        </authorList>
    </citation>
    <scope>NUCLEOTIDE SEQUENCE</scope>
</reference>
<dbReference type="GO" id="GO:0005829">
    <property type="term" value="C:cytosol"/>
    <property type="evidence" value="ECO:0007669"/>
    <property type="project" value="TreeGrafter"/>
</dbReference>
<evidence type="ECO:0000313" key="5">
    <source>
        <dbReference type="Proteomes" id="UP000601435"/>
    </source>
</evidence>
<sequence length="204" mass="22354">AWTGKVRIKALAYQLTTKGGTTHLDLHGQQITDEGCQALAGAFKSNCTVTYVDLRYNMIGGEGAEALADAWKSNHSVTHIDLRFNYIGDEGAKALADALKSNRTVTHVNLRFNEIGDEGRKARRPRSVCSLQFRAPLSCERHSEMFGSSTMLSSRCIFKASTLVHQSMLGAQGVTQKNRLVCFPYSVQRCINSGRQGLNLVTAS</sequence>
<evidence type="ECO:0000256" key="2">
    <source>
        <dbReference type="ARBA" id="ARBA00022614"/>
    </source>
</evidence>
<dbReference type="InterPro" id="IPR001611">
    <property type="entry name" value="Leu-rich_rpt"/>
</dbReference>
<dbReference type="GO" id="GO:0031267">
    <property type="term" value="F:small GTPase binding"/>
    <property type="evidence" value="ECO:0007669"/>
    <property type="project" value="TreeGrafter"/>
</dbReference>
<dbReference type="GO" id="GO:0048471">
    <property type="term" value="C:perinuclear region of cytoplasm"/>
    <property type="evidence" value="ECO:0007669"/>
    <property type="project" value="TreeGrafter"/>
</dbReference>
<gene>
    <name evidence="4" type="primary">NLRC3</name>
    <name evidence="4" type="ORF">SNEC2469_LOCUS16189</name>
</gene>
<dbReference type="EMBL" id="CAJNJA010026489">
    <property type="protein sequence ID" value="CAE7560682.1"/>
    <property type="molecule type" value="Genomic_DNA"/>
</dbReference>
<dbReference type="Gene3D" id="3.80.10.10">
    <property type="entry name" value="Ribonuclease Inhibitor"/>
    <property type="match status" value="1"/>
</dbReference>
<dbReference type="PANTHER" id="PTHR24113:SF12">
    <property type="entry name" value="RAN GTPASE-ACTIVATING PROTEIN 1"/>
    <property type="match status" value="1"/>
</dbReference>
<comment type="caution">
    <text evidence="4">The sequence shown here is derived from an EMBL/GenBank/DDBJ whole genome shotgun (WGS) entry which is preliminary data.</text>
</comment>
<protein>
    <submittedName>
        <fullName evidence="4">NLRC3 protein</fullName>
    </submittedName>
</protein>
<accession>A0A812U7T2</accession>
<dbReference type="SUPFAM" id="SSF52047">
    <property type="entry name" value="RNI-like"/>
    <property type="match status" value="1"/>
</dbReference>
<name>A0A812U7T2_9DINO</name>
<dbReference type="SMART" id="SM00368">
    <property type="entry name" value="LRR_RI"/>
    <property type="match status" value="3"/>
</dbReference>
<evidence type="ECO:0000256" key="3">
    <source>
        <dbReference type="ARBA" id="ARBA00022737"/>
    </source>
</evidence>
<dbReference type="GO" id="GO:0005634">
    <property type="term" value="C:nucleus"/>
    <property type="evidence" value="ECO:0007669"/>
    <property type="project" value="TreeGrafter"/>
</dbReference>
<evidence type="ECO:0000256" key="1">
    <source>
        <dbReference type="ARBA" id="ARBA00022468"/>
    </source>
</evidence>
<keyword evidence="5" id="KW-1185">Reference proteome</keyword>
<keyword evidence="1" id="KW-0343">GTPase activation</keyword>
<evidence type="ECO:0000313" key="4">
    <source>
        <dbReference type="EMBL" id="CAE7560682.1"/>
    </source>
</evidence>
<dbReference type="GO" id="GO:0005096">
    <property type="term" value="F:GTPase activator activity"/>
    <property type="evidence" value="ECO:0007669"/>
    <property type="project" value="UniProtKB-KW"/>
</dbReference>
<dbReference type="Proteomes" id="UP000601435">
    <property type="component" value="Unassembled WGS sequence"/>
</dbReference>
<dbReference type="InterPro" id="IPR032675">
    <property type="entry name" value="LRR_dom_sf"/>
</dbReference>
<organism evidence="4 5">
    <name type="scientific">Symbiodinium necroappetens</name>
    <dbReference type="NCBI Taxonomy" id="1628268"/>
    <lineage>
        <taxon>Eukaryota</taxon>
        <taxon>Sar</taxon>
        <taxon>Alveolata</taxon>
        <taxon>Dinophyceae</taxon>
        <taxon>Suessiales</taxon>
        <taxon>Symbiodiniaceae</taxon>
        <taxon>Symbiodinium</taxon>
    </lineage>
</organism>
<dbReference type="Pfam" id="PF13516">
    <property type="entry name" value="LRR_6"/>
    <property type="match status" value="4"/>
</dbReference>
<keyword evidence="3" id="KW-0677">Repeat</keyword>
<keyword evidence="2" id="KW-0433">Leucine-rich repeat</keyword>
<dbReference type="InterPro" id="IPR027038">
    <property type="entry name" value="RanGap"/>
</dbReference>
<dbReference type="PANTHER" id="PTHR24113">
    <property type="entry name" value="RAN GTPASE-ACTIVATING PROTEIN 1"/>
    <property type="match status" value="1"/>
</dbReference>
<dbReference type="GO" id="GO:0006913">
    <property type="term" value="P:nucleocytoplasmic transport"/>
    <property type="evidence" value="ECO:0007669"/>
    <property type="project" value="TreeGrafter"/>
</dbReference>
<dbReference type="AlphaFoldDB" id="A0A812U7T2"/>
<dbReference type="OrthoDB" id="272549at2759"/>
<proteinExistence type="predicted"/>